<dbReference type="GO" id="GO:0016301">
    <property type="term" value="F:kinase activity"/>
    <property type="evidence" value="ECO:0007669"/>
    <property type="project" value="UniProtKB-KW"/>
</dbReference>
<gene>
    <name evidence="6" type="ORF">SAMN05216537_10668</name>
</gene>
<dbReference type="Gene3D" id="2.60.120.10">
    <property type="entry name" value="Jelly Rolls"/>
    <property type="match status" value="1"/>
</dbReference>
<dbReference type="Proteomes" id="UP000236726">
    <property type="component" value="Unassembled WGS sequence"/>
</dbReference>
<dbReference type="PROSITE" id="PS50042">
    <property type="entry name" value="CNMP_BINDING_3"/>
    <property type="match status" value="1"/>
</dbReference>
<feature type="domain" description="Cyclic nucleotide-binding" evidence="4">
    <location>
        <begin position="11"/>
        <end position="109"/>
    </location>
</feature>
<accession>A0A1H5U691</accession>
<dbReference type="Pfam" id="PF13545">
    <property type="entry name" value="HTH_Crp_2"/>
    <property type="match status" value="1"/>
</dbReference>
<dbReference type="InterPro" id="IPR036390">
    <property type="entry name" value="WH_DNA-bd_sf"/>
</dbReference>
<evidence type="ECO:0000256" key="3">
    <source>
        <dbReference type="ARBA" id="ARBA00023163"/>
    </source>
</evidence>
<name>A0A1H5U691_9FIRM</name>
<protein>
    <submittedName>
        <fullName evidence="6">cAMP-binding domain of CRP or a regulatory subunit of cAMP-dependent protein kinases</fullName>
    </submittedName>
</protein>
<evidence type="ECO:0000256" key="2">
    <source>
        <dbReference type="ARBA" id="ARBA00023125"/>
    </source>
</evidence>
<reference evidence="6 7" key="1">
    <citation type="submission" date="2016-10" db="EMBL/GenBank/DDBJ databases">
        <authorList>
            <person name="de Groot N.N."/>
        </authorList>
    </citation>
    <scope>NUCLEOTIDE SEQUENCE [LARGE SCALE GENOMIC DNA]</scope>
    <source>
        <strain evidence="6 7">D15d</strain>
    </source>
</reference>
<dbReference type="SUPFAM" id="SSF46785">
    <property type="entry name" value="Winged helix' DNA-binding domain"/>
    <property type="match status" value="1"/>
</dbReference>
<keyword evidence="2" id="KW-0238">DNA-binding</keyword>
<keyword evidence="7" id="KW-1185">Reference proteome</keyword>
<sequence length="219" mass="25030">MNIKEIMKTPLFINMTKEEVGEVLKELTAYKKDYLKNEYIMCAGDSTKLVGIVLKGAVTIEANDVWGNKTILSHVGENGIFAETYALIPNETMLVDVCANTDSTILFIDMSGILSKSNMTSWMIKLIKNTLKISMHKNLILSKRSFHISKKGARERLLSYLNTMSLQKHSNEFDIPFNRQQLADYLNLERTNMSKELGRMQKDGLIEFKKNHFILKTVN</sequence>
<dbReference type="GO" id="GO:0006355">
    <property type="term" value="P:regulation of DNA-templated transcription"/>
    <property type="evidence" value="ECO:0007669"/>
    <property type="project" value="InterPro"/>
</dbReference>
<keyword evidence="1" id="KW-0805">Transcription regulation</keyword>
<evidence type="ECO:0000259" key="5">
    <source>
        <dbReference type="PROSITE" id="PS51063"/>
    </source>
</evidence>
<dbReference type="InterPro" id="IPR014710">
    <property type="entry name" value="RmlC-like_jellyroll"/>
</dbReference>
<dbReference type="EMBL" id="FNUL01000006">
    <property type="protein sequence ID" value="SEF69821.1"/>
    <property type="molecule type" value="Genomic_DNA"/>
</dbReference>
<keyword evidence="3" id="KW-0804">Transcription</keyword>
<dbReference type="Pfam" id="PF00027">
    <property type="entry name" value="cNMP_binding"/>
    <property type="match status" value="1"/>
</dbReference>
<keyword evidence="6" id="KW-0808">Transferase</keyword>
<proteinExistence type="predicted"/>
<dbReference type="AlphaFoldDB" id="A0A1H5U691"/>
<evidence type="ECO:0000259" key="4">
    <source>
        <dbReference type="PROSITE" id="PS50042"/>
    </source>
</evidence>
<dbReference type="GO" id="GO:0003677">
    <property type="term" value="F:DNA binding"/>
    <property type="evidence" value="ECO:0007669"/>
    <property type="project" value="UniProtKB-KW"/>
</dbReference>
<dbReference type="InterPro" id="IPR000595">
    <property type="entry name" value="cNMP-bd_dom"/>
</dbReference>
<evidence type="ECO:0000313" key="6">
    <source>
        <dbReference type="EMBL" id="SEF69821.1"/>
    </source>
</evidence>
<dbReference type="InterPro" id="IPR012318">
    <property type="entry name" value="HTH_CRP"/>
</dbReference>
<dbReference type="SUPFAM" id="SSF51206">
    <property type="entry name" value="cAMP-binding domain-like"/>
    <property type="match status" value="1"/>
</dbReference>
<feature type="domain" description="HTH crp-type" evidence="5">
    <location>
        <begin position="151"/>
        <end position="218"/>
    </location>
</feature>
<dbReference type="RefSeq" id="WP_103952651.1">
    <property type="nucleotide sequence ID" value="NZ_FNUL01000006.1"/>
</dbReference>
<organism evidence="6 7">
    <name type="scientific">Lachnospira multipara</name>
    <dbReference type="NCBI Taxonomy" id="28051"/>
    <lineage>
        <taxon>Bacteria</taxon>
        <taxon>Bacillati</taxon>
        <taxon>Bacillota</taxon>
        <taxon>Clostridia</taxon>
        <taxon>Lachnospirales</taxon>
        <taxon>Lachnospiraceae</taxon>
        <taxon>Lachnospira</taxon>
    </lineage>
</organism>
<evidence type="ECO:0000313" key="7">
    <source>
        <dbReference type="Proteomes" id="UP000236726"/>
    </source>
</evidence>
<dbReference type="CDD" id="cd00038">
    <property type="entry name" value="CAP_ED"/>
    <property type="match status" value="1"/>
</dbReference>
<dbReference type="PROSITE" id="PS51063">
    <property type="entry name" value="HTH_CRP_2"/>
    <property type="match status" value="1"/>
</dbReference>
<keyword evidence="6" id="KW-0418">Kinase</keyword>
<dbReference type="InterPro" id="IPR018490">
    <property type="entry name" value="cNMP-bd_dom_sf"/>
</dbReference>
<evidence type="ECO:0000256" key="1">
    <source>
        <dbReference type="ARBA" id="ARBA00023015"/>
    </source>
</evidence>